<comment type="caution">
    <text evidence="1">The sequence shown here is derived from an EMBL/GenBank/DDBJ whole genome shotgun (WGS) entry which is preliminary data.</text>
</comment>
<dbReference type="RefSeq" id="WP_166843220.1">
    <property type="nucleotide sequence ID" value="NZ_JAAONY010000002.1"/>
</dbReference>
<evidence type="ECO:0000313" key="2">
    <source>
        <dbReference type="Proteomes" id="UP000528457"/>
    </source>
</evidence>
<dbReference type="EMBL" id="JACHHT010000002">
    <property type="protein sequence ID" value="MBB6522966.1"/>
    <property type="molecule type" value="Genomic_DNA"/>
</dbReference>
<proteinExistence type="predicted"/>
<evidence type="ECO:0000313" key="1">
    <source>
        <dbReference type="EMBL" id="MBB6522966.1"/>
    </source>
</evidence>
<reference evidence="1 2" key="1">
    <citation type="submission" date="2020-08" db="EMBL/GenBank/DDBJ databases">
        <title>Genomic Encyclopedia of Type Strains, Phase IV (KMG-IV): sequencing the most valuable type-strain genomes for metagenomic binning, comparative biology and taxonomic classification.</title>
        <authorList>
            <person name="Goeker M."/>
        </authorList>
    </citation>
    <scope>NUCLEOTIDE SEQUENCE [LARGE SCALE GENOMIC DNA]</scope>
    <source>
        <strain evidence="1 2">DSM 22368</strain>
    </source>
</reference>
<keyword evidence="2" id="KW-1185">Reference proteome</keyword>
<organism evidence="1 2">
    <name type="scientific">Pseudoteredinibacter isoporae</name>
    <dbReference type="NCBI Taxonomy" id="570281"/>
    <lineage>
        <taxon>Bacteria</taxon>
        <taxon>Pseudomonadati</taxon>
        <taxon>Pseudomonadota</taxon>
        <taxon>Gammaproteobacteria</taxon>
        <taxon>Cellvibrionales</taxon>
        <taxon>Cellvibrionaceae</taxon>
        <taxon>Pseudoteredinibacter</taxon>
    </lineage>
</organism>
<dbReference type="InParanoid" id="A0A7X0JX98"/>
<dbReference type="Proteomes" id="UP000528457">
    <property type="component" value="Unassembled WGS sequence"/>
</dbReference>
<gene>
    <name evidence="1" type="ORF">HNR48_003251</name>
</gene>
<dbReference type="AlphaFoldDB" id="A0A7X0JX98"/>
<accession>A0A7X0JX98</accession>
<sequence length="89" mass="9943">MTVTDRNGINIEVGFYVKVISLDPADFGHLEKTSLSEVMSMIGEVLEVYEVDEYGQAWVTKEWWLSGDEMIAHSVGLSSHEMEVQTGCS</sequence>
<name>A0A7X0JX98_9GAMM</name>
<protein>
    <submittedName>
        <fullName evidence="1">Uncharacterized protein</fullName>
    </submittedName>
</protein>